<dbReference type="GO" id="GO:0045944">
    <property type="term" value="P:positive regulation of transcription by RNA polymerase II"/>
    <property type="evidence" value="ECO:0007669"/>
    <property type="project" value="TreeGrafter"/>
</dbReference>
<reference evidence="3" key="2">
    <citation type="submission" date="2021-01" db="EMBL/GenBank/DDBJ databases">
        <authorList>
            <person name="Schikora-Tamarit M.A."/>
        </authorList>
    </citation>
    <scope>NUCLEOTIDE SEQUENCE</scope>
    <source>
        <strain evidence="3">CBS2887</strain>
    </source>
</reference>
<dbReference type="GO" id="GO:0000981">
    <property type="term" value="F:DNA-binding transcription factor activity, RNA polymerase II-specific"/>
    <property type="evidence" value="ECO:0007669"/>
    <property type="project" value="InterPro"/>
</dbReference>
<dbReference type="GO" id="GO:0008270">
    <property type="term" value="F:zinc ion binding"/>
    <property type="evidence" value="ECO:0007669"/>
    <property type="project" value="InterPro"/>
</dbReference>
<keyword evidence="1" id="KW-0539">Nucleus</keyword>
<dbReference type="OrthoDB" id="416217at2759"/>
<name>A0A9P8QBP8_WICPI</name>
<dbReference type="Proteomes" id="UP000774326">
    <property type="component" value="Unassembled WGS sequence"/>
</dbReference>
<dbReference type="GO" id="GO:0000976">
    <property type="term" value="F:transcription cis-regulatory region binding"/>
    <property type="evidence" value="ECO:0007669"/>
    <property type="project" value="TreeGrafter"/>
</dbReference>
<protein>
    <recommendedName>
        <fullName evidence="2">Zn(2)-C6 fungal-type domain-containing protein</fullName>
    </recommendedName>
</protein>
<dbReference type="PANTHER" id="PTHR37534:SF49">
    <property type="entry name" value="LYSINE BIOSYNTHESIS REGULATORY PROTEIN LYS14"/>
    <property type="match status" value="1"/>
</dbReference>
<feature type="domain" description="Zn(2)-C6 fungal-type" evidence="2">
    <location>
        <begin position="18"/>
        <end position="48"/>
    </location>
</feature>
<dbReference type="PANTHER" id="PTHR37534">
    <property type="entry name" value="TRANSCRIPTIONAL ACTIVATOR PROTEIN UGA3"/>
    <property type="match status" value="1"/>
</dbReference>
<comment type="caution">
    <text evidence="3">The sequence shown here is derived from an EMBL/GenBank/DDBJ whole genome shotgun (WGS) entry which is preliminary data.</text>
</comment>
<accession>A0A9P8QBP8</accession>
<evidence type="ECO:0000313" key="3">
    <source>
        <dbReference type="EMBL" id="KAH3686700.1"/>
    </source>
</evidence>
<dbReference type="SMART" id="SM00066">
    <property type="entry name" value="GAL4"/>
    <property type="match status" value="1"/>
</dbReference>
<evidence type="ECO:0000259" key="2">
    <source>
        <dbReference type="PROSITE" id="PS50048"/>
    </source>
</evidence>
<evidence type="ECO:0000313" key="4">
    <source>
        <dbReference type="Proteomes" id="UP000774326"/>
    </source>
</evidence>
<reference evidence="3" key="1">
    <citation type="journal article" date="2021" name="Open Biol.">
        <title>Shared evolutionary footprints suggest mitochondrial oxidative damage underlies multiple complex I losses in fungi.</title>
        <authorList>
            <person name="Schikora-Tamarit M.A."/>
            <person name="Marcet-Houben M."/>
            <person name="Nosek J."/>
            <person name="Gabaldon T."/>
        </authorList>
    </citation>
    <scope>NUCLEOTIDE SEQUENCE</scope>
    <source>
        <strain evidence="3">CBS2887</strain>
    </source>
</reference>
<proteinExistence type="predicted"/>
<gene>
    <name evidence="3" type="ORF">WICPIJ_002344</name>
</gene>
<dbReference type="InterPro" id="IPR036864">
    <property type="entry name" value="Zn2-C6_fun-type_DNA-bd_sf"/>
</dbReference>
<dbReference type="Pfam" id="PF00172">
    <property type="entry name" value="Zn_clus"/>
    <property type="match status" value="1"/>
</dbReference>
<sequence>MTSHSVKRPQAHKRSRNGCFTCRDRHIKCDEASPKCQNCETSGRICETGMRLKFVKCNVANIPDKTVKFDAKDILFLDQSLSIHKVFHSNKFHNYKDWLRSHTAEELMLSDMDIDGVAVSKQDLCKLNEPSEPATNLSSKLDKFEYPSSISSYTSSAYSTCDSSKVGTPVADQLAYPSPVSEVIYHKQAFNFADFLYILLSSSPFNGLGSVFGLQHITSIMKHLHSLNLSITSKVSCEGNKLQSYLTINDFNNLVDYVNGLLIIGNYALLDSYVPILVNCLNIAIKSGLVPELLQINFVTRKISNLFCNLLVSGNRFDSHDVLMNVFELLVLDLNRSLISKSKPCFELSSFGSQEFIDKVLSLNLGNDLQFFTVNCFSLLLRLKGLFHSTQYDYSFNFTELMDILENLKKFENNQFLTFYLPQILYGANSLNLSSIRYQSSQSELINTLYLFILTFIESNFFLSQELLIKFREPTLLYAFWQSLETNNRKRYCIAVMNSSPSLFRENGLQFLNCV</sequence>
<dbReference type="InterPro" id="IPR001138">
    <property type="entry name" value="Zn2Cys6_DnaBD"/>
</dbReference>
<dbReference type="EMBL" id="JAEUBG010001265">
    <property type="protein sequence ID" value="KAH3686700.1"/>
    <property type="molecule type" value="Genomic_DNA"/>
</dbReference>
<dbReference type="GO" id="GO:0005634">
    <property type="term" value="C:nucleus"/>
    <property type="evidence" value="ECO:0007669"/>
    <property type="project" value="TreeGrafter"/>
</dbReference>
<dbReference type="CDD" id="cd00067">
    <property type="entry name" value="GAL4"/>
    <property type="match status" value="1"/>
</dbReference>
<dbReference type="PROSITE" id="PS50048">
    <property type="entry name" value="ZN2_CY6_FUNGAL_2"/>
    <property type="match status" value="1"/>
</dbReference>
<evidence type="ECO:0000256" key="1">
    <source>
        <dbReference type="ARBA" id="ARBA00023242"/>
    </source>
</evidence>
<dbReference type="AlphaFoldDB" id="A0A9P8QBP8"/>
<keyword evidence="4" id="KW-1185">Reference proteome</keyword>
<dbReference type="SUPFAM" id="SSF57701">
    <property type="entry name" value="Zn2/Cys6 DNA-binding domain"/>
    <property type="match status" value="1"/>
</dbReference>
<dbReference type="PROSITE" id="PS00463">
    <property type="entry name" value="ZN2_CY6_FUNGAL_1"/>
    <property type="match status" value="1"/>
</dbReference>
<organism evidence="3 4">
    <name type="scientific">Wickerhamomyces pijperi</name>
    <name type="common">Yeast</name>
    <name type="synonym">Pichia pijperi</name>
    <dbReference type="NCBI Taxonomy" id="599730"/>
    <lineage>
        <taxon>Eukaryota</taxon>
        <taxon>Fungi</taxon>
        <taxon>Dikarya</taxon>
        <taxon>Ascomycota</taxon>
        <taxon>Saccharomycotina</taxon>
        <taxon>Saccharomycetes</taxon>
        <taxon>Phaffomycetales</taxon>
        <taxon>Wickerhamomycetaceae</taxon>
        <taxon>Wickerhamomyces</taxon>
    </lineage>
</organism>
<dbReference type="Gene3D" id="4.10.240.10">
    <property type="entry name" value="Zn(2)-C6 fungal-type DNA-binding domain"/>
    <property type="match status" value="1"/>
</dbReference>